<sequence length="579" mass="60727">MSAPAVTPKSRRRKLPASDGDRFVYVLAVPVVLVLLFLVVIPMATTAITSAGGNGFATNYGSLFGGSSGQALLLSLVSSLLSVFFCGVLGTLLAVLLHRFDFPGRRALSVFAVLPMALPPLIGAVSFVLLYSETGILPRTLAVLLGIDPASTSVGGLAGVVLVHAFTMYPYFYLSVSAALAGMDGSLEEAATNLGAGRIRVWRTVLLPMLTPALVSGALLTFMMSMASFTAPQLYNVQTLTMEIVSARTSGNAALAAAQSTALSVVSIVFLLSMRWYQGRRVHRSLSKGTPSARRAPASAAAKFAAALGSLLLTVVLLAPVLVIVLVSFSVDGAWTTQVLPSEYTLDNYLEIFSEPQSLLPISVSVQTSLLATAFAIVVGAAAAWVVARWRKPGKGLLDVVIMLPWALPGTVIGVNLVTAFNEPGVGNLGLTLVGTLWILPVAYFVRFVPLVFRSTSASLDQLDPTLEEAARNLGAGPMRVLRTITLPLVMRGVLAGALLAFVDGVGEYVASVVIYPPGLPPMSVEIYNRIYSSEFGTAAAYGALQIVLILIVLAVSNRLGQGPRQKRSAAAPAVVPTA</sequence>
<keyword evidence="5 8" id="KW-0812">Transmembrane</keyword>
<protein>
    <submittedName>
        <fullName evidence="10">Iron ABC transporter permease</fullName>
    </submittedName>
</protein>
<keyword evidence="2 8" id="KW-0813">Transport</keyword>
<dbReference type="PROSITE" id="PS50928">
    <property type="entry name" value="ABC_TM1"/>
    <property type="match status" value="2"/>
</dbReference>
<feature type="transmembrane region" description="Helical" evidence="8">
    <location>
        <begin position="427"/>
        <end position="446"/>
    </location>
</feature>
<organism evidence="10 11">
    <name type="scientific">Saccharopolyspora oryzae</name>
    <dbReference type="NCBI Taxonomy" id="2997343"/>
    <lineage>
        <taxon>Bacteria</taxon>
        <taxon>Bacillati</taxon>
        <taxon>Actinomycetota</taxon>
        <taxon>Actinomycetes</taxon>
        <taxon>Pseudonocardiales</taxon>
        <taxon>Pseudonocardiaceae</taxon>
        <taxon>Saccharopolyspora</taxon>
    </lineage>
</organism>
<feature type="transmembrane region" description="Helical" evidence="8">
    <location>
        <begin position="152"/>
        <end position="174"/>
    </location>
</feature>
<keyword evidence="3" id="KW-1003">Cell membrane</keyword>
<evidence type="ECO:0000256" key="4">
    <source>
        <dbReference type="ARBA" id="ARBA00022519"/>
    </source>
</evidence>
<feature type="transmembrane region" description="Helical" evidence="8">
    <location>
        <begin position="251"/>
        <end position="274"/>
    </location>
</feature>
<evidence type="ECO:0000256" key="7">
    <source>
        <dbReference type="ARBA" id="ARBA00023136"/>
    </source>
</evidence>
<dbReference type="EMBL" id="JAQGLA010000027">
    <property type="protein sequence ID" value="MDA3627349.1"/>
    <property type="molecule type" value="Genomic_DNA"/>
</dbReference>
<feature type="domain" description="ABC transmembrane type-1" evidence="9">
    <location>
        <begin position="362"/>
        <end position="557"/>
    </location>
</feature>
<dbReference type="PANTHER" id="PTHR43357:SF4">
    <property type="entry name" value="INNER MEMBRANE ABC TRANSPORTER PERMEASE PROTEIN YDCV"/>
    <property type="match status" value="1"/>
</dbReference>
<dbReference type="Pfam" id="PF00528">
    <property type="entry name" value="BPD_transp_1"/>
    <property type="match status" value="2"/>
</dbReference>
<comment type="subcellular location">
    <subcellularLocation>
        <location evidence="1">Cell inner membrane</location>
        <topology evidence="1">Multi-pass membrane protein</topology>
    </subcellularLocation>
    <subcellularLocation>
        <location evidence="8">Cell membrane</location>
        <topology evidence="8">Multi-pass membrane protein</topology>
    </subcellularLocation>
</comment>
<name>A0ABT4V057_9PSEU</name>
<feature type="transmembrane region" description="Helical" evidence="8">
    <location>
        <begin position="369"/>
        <end position="388"/>
    </location>
</feature>
<dbReference type="Gene3D" id="1.10.3720.10">
    <property type="entry name" value="MetI-like"/>
    <property type="match status" value="2"/>
</dbReference>
<feature type="transmembrane region" description="Helical" evidence="8">
    <location>
        <begin position="400"/>
        <end position="421"/>
    </location>
</feature>
<evidence type="ECO:0000313" key="10">
    <source>
        <dbReference type="EMBL" id="MDA3627349.1"/>
    </source>
</evidence>
<evidence type="ECO:0000256" key="3">
    <source>
        <dbReference type="ARBA" id="ARBA00022475"/>
    </source>
</evidence>
<evidence type="ECO:0000256" key="6">
    <source>
        <dbReference type="ARBA" id="ARBA00022989"/>
    </source>
</evidence>
<evidence type="ECO:0000259" key="9">
    <source>
        <dbReference type="PROSITE" id="PS50928"/>
    </source>
</evidence>
<feature type="transmembrane region" description="Helical" evidence="8">
    <location>
        <begin position="304"/>
        <end position="331"/>
    </location>
</feature>
<evidence type="ECO:0000256" key="2">
    <source>
        <dbReference type="ARBA" id="ARBA00022448"/>
    </source>
</evidence>
<dbReference type="CDD" id="cd06261">
    <property type="entry name" value="TM_PBP2"/>
    <property type="match status" value="2"/>
</dbReference>
<feature type="transmembrane region" description="Helical" evidence="8">
    <location>
        <begin position="23"/>
        <end position="51"/>
    </location>
</feature>
<keyword evidence="4" id="KW-0997">Cell inner membrane</keyword>
<feature type="domain" description="ABC transmembrane type-1" evidence="9">
    <location>
        <begin position="72"/>
        <end position="274"/>
    </location>
</feature>
<dbReference type="InterPro" id="IPR035906">
    <property type="entry name" value="MetI-like_sf"/>
</dbReference>
<evidence type="ECO:0000256" key="1">
    <source>
        <dbReference type="ARBA" id="ARBA00004429"/>
    </source>
</evidence>
<dbReference type="Proteomes" id="UP001210380">
    <property type="component" value="Unassembled WGS sequence"/>
</dbReference>
<keyword evidence="11" id="KW-1185">Reference proteome</keyword>
<keyword evidence="7 8" id="KW-0472">Membrane</keyword>
<evidence type="ECO:0000313" key="11">
    <source>
        <dbReference type="Proteomes" id="UP001210380"/>
    </source>
</evidence>
<dbReference type="SUPFAM" id="SSF161098">
    <property type="entry name" value="MetI-like"/>
    <property type="match status" value="2"/>
</dbReference>
<reference evidence="10 11" key="1">
    <citation type="submission" date="2022-11" db="EMBL/GenBank/DDBJ databases">
        <title>Draft genome sequence of Saccharopolyspora sp. WRP15-2 isolated from rhizosphere soils of wild rice in Thailand.</title>
        <authorList>
            <person name="Duangmal K."/>
            <person name="Kammanee S."/>
            <person name="Muangham S."/>
        </authorList>
    </citation>
    <scope>NUCLEOTIDE SEQUENCE [LARGE SCALE GENOMIC DNA]</scope>
    <source>
        <strain evidence="10 11">WRP15-2</strain>
    </source>
</reference>
<dbReference type="PANTHER" id="PTHR43357">
    <property type="entry name" value="INNER MEMBRANE ABC TRANSPORTER PERMEASE PROTEIN YDCV"/>
    <property type="match status" value="1"/>
</dbReference>
<feature type="transmembrane region" description="Helical" evidence="8">
    <location>
        <begin position="536"/>
        <end position="557"/>
    </location>
</feature>
<feature type="transmembrane region" description="Helical" evidence="8">
    <location>
        <begin position="205"/>
        <end position="231"/>
    </location>
</feature>
<dbReference type="RefSeq" id="WP_270950022.1">
    <property type="nucleotide sequence ID" value="NZ_JAQGLA010000027.1"/>
</dbReference>
<evidence type="ECO:0000256" key="5">
    <source>
        <dbReference type="ARBA" id="ARBA00022692"/>
    </source>
</evidence>
<feature type="transmembrane region" description="Helical" evidence="8">
    <location>
        <begin position="108"/>
        <end position="132"/>
    </location>
</feature>
<feature type="transmembrane region" description="Helical" evidence="8">
    <location>
        <begin position="489"/>
        <end position="516"/>
    </location>
</feature>
<feature type="transmembrane region" description="Helical" evidence="8">
    <location>
        <begin position="71"/>
        <end position="96"/>
    </location>
</feature>
<comment type="caution">
    <text evidence="10">The sequence shown here is derived from an EMBL/GenBank/DDBJ whole genome shotgun (WGS) entry which is preliminary data.</text>
</comment>
<proteinExistence type="inferred from homology"/>
<evidence type="ECO:0000256" key="8">
    <source>
        <dbReference type="RuleBase" id="RU363032"/>
    </source>
</evidence>
<dbReference type="InterPro" id="IPR000515">
    <property type="entry name" value="MetI-like"/>
</dbReference>
<keyword evidence="6 8" id="KW-1133">Transmembrane helix</keyword>
<comment type="similarity">
    <text evidence="8">Belongs to the binding-protein-dependent transport system permease family.</text>
</comment>
<gene>
    <name evidence="10" type="ORF">OU415_18020</name>
</gene>
<accession>A0ABT4V057</accession>